<protein>
    <recommendedName>
        <fullName evidence="3">RNA-directed DNA polymerase, eukaryota, reverse transcriptase zinc-binding domain protein</fullName>
    </recommendedName>
</protein>
<name>A0A699J749_TANCI</name>
<dbReference type="SUPFAM" id="SSF56219">
    <property type="entry name" value="DNase I-like"/>
    <property type="match status" value="1"/>
</dbReference>
<dbReference type="InterPro" id="IPR036691">
    <property type="entry name" value="Endo/exonu/phosph_ase_sf"/>
</dbReference>
<feature type="compositionally biased region" description="Basic and acidic residues" evidence="1">
    <location>
        <begin position="152"/>
        <end position="168"/>
    </location>
</feature>
<sequence>MSNIPYEAWTAIGISALASRIGKPLIMDVVTDDMCQAGMAINSFARVLVKVNAHKELHNKIGVAYKNKKNEIISTKMIQVSYNWKPHRCENCKVFGHSNDGCPKSTKNKVNNDDVGRSETNVSKSFERFTNVTNKKVGKQRNRRGQGNNDQHNNHDDVGSFKQKENSKKGMCTSDKQREVAKFISEDNLQVCSTLETHIKSKKLIKACEKAFSNWDWISNVHLCNKGCRIIIRWNMDMVIEHDRRNLWADLNRHKPIADGKPWFMGGDMNVILNTIEHSSWVSFVSNYMQEFKDCVNMIEVEDPCSSGLFFIWTKNLKKAREDNDTCVLKKLDKVMINEDFMKKFDKARVNFKSYLVSDHNQAVVIIPYGMEKKKKRAFKFANYIADKDNFIPTNGNFFNKVEELRNQQTIFVRSIPRCPKRGEHTSRGSLDIVDFFLSSTSKQAFPGSYPNETCQ</sequence>
<gene>
    <name evidence="2" type="ORF">Tci_584230</name>
</gene>
<dbReference type="EMBL" id="BKCJ010372333">
    <property type="protein sequence ID" value="GFA12258.1"/>
    <property type="molecule type" value="Genomic_DNA"/>
</dbReference>
<organism evidence="2">
    <name type="scientific">Tanacetum cinerariifolium</name>
    <name type="common">Dalmatian daisy</name>
    <name type="synonym">Chrysanthemum cinerariifolium</name>
    <dbReference type="NCBI Taxonomy" id="118510"/>
    <lineage>
        <taxon>Eukaryota</taxon>
        <taxon>Viridiplantae</taxon>
        <taxon>Streptophyta</taxon>
        <taxon>Embryophyta</taxon>
        <taxon>Tracheophyta</taxon>
        <taxon>Spermatophyta</taxon>
        <taxon>Magnoliopsida</taxon>
        <taxon>eudicotyledons</taxon>
        <taxon>Gunneridae</taxon>
        <taxon>Pentapetalae</taxon>
        <taxon>asterids</taxon>
        <taxon>campanulids</taxon>
        <taxon>Asterales</taxon>
        <taxon>Asteraceae</taxon>
        <taxon>Asteroideae</taxon>
        <taxon>Anthemideae</taxon>
        <taxon>Anthemidinae</taxon>
        <taxon>Tanacetum</taxon>
    </lineage>
</organism>
<evidence type="ECO:0000313" key="2">
    <source>
        <dbReference type="EMBL" id="GFA12258.1"/>
    </source>
</evidence>
<dbReference type="PANTHER" id="PTHR31286">
    <property type="entry name" value="GLYCINE-RICH CELL WALL STRUCTURAL PROTEIN 1.8-LIKE"/>
    <property type="match status" value="1"/>
</dbReference>
<evidence type="ECO:0008006" key="3">
    <source>
        <dbReference type="Google" id="ProtNLM"/>
    </source>
</evidence>
<comment type="caution">
    <text evidence="2">The sequence shown here is derived from an EMBL/GenBank/DDBJ whole genome shotgun (WGS) entry which is preliminary data.</text>
</comment>
<evidence type="ECO:0000256" key="1">
    <source>
        <dbReference type="SAM" id="MobiDB-lite"/>
    </source>
</evidence>
<dbReference type="PANTHER" id="PTHR31286:SF180">
    <property type="entry name" value="OS10G0362600 PROTEIN"/>
    <property type="match status" value="1"/>
</dbReference>
<dbReference type="AlphaFoldDB" id="A0A699J749"/>
<feature type="region of interest" description="Disordered" evidence="1">
    <location>
        <begin position="129"/>
        <end position="172"/>
    </location>
</feature>
<feature type="non-terminal residue" evidence="2">
    <location>
        <position position="456"/>
    </location>
</feature>
<dbReference type="InterPro" id="IPR040256">
    <property type="entry name" value="At4g02000-like"/>
</dbReference>
<accession>A0A699J749</accession>
<dbReference type="Gene3D" id="3.60.10.10">
    <property type="entry name" value="Endonuclease/exonuclease/phosphatase"/>
    <property type="match status" value="1"/>
</dbReference>
<proteinExistence type="predicted"/>
<reference evidence="2" key="1">
    <citation type="journal article" date="2019" name="Sci. Rep.">
        <title>Draft genome of Tanacetum cinerariifolium, the natural source of mosquito coil.</title>
        <authorList>
            <person name="Yamashiro T."/>
            <person name="Shiraishi A."/>
            <person name="Satake H."/>
            <person name="Nakayama K."/>
        </authorList>
    </citation>
    <scope>NUCLEOTIDE SEQUENCE</scope>
</reference>